<feature type="domain" description="Reverse transcriptase" evidence="1">
    <location>
        <begin position="79"/>
        <end position="184"/>
    </location>
</feature>
<dbReference type="eggNOG" id="KOG1075">
    <property type="taxonomic scope" value="Eukaryota"/>
</dbReference>
<dbReference type="InterPro" id="IPR000477">
    <property type="entry name" value="RT_dom"/>
</dbReference>
<dbReference type="CDD" id="cd01650">
    <property type="entry name" value="RT_nLTR_like"/>
    <property type="match status" value="1"/>
</dbReference>
<evidence type="ECO:0000259" key="1">
    <source>
        <dbReference type="Pfam" id="PF00078"/>
    </source>
</evidence>
<protein>
    <submittedName>
        <fullName evidence="3">Uncharacterized protein LOC104212559</fullName>
    </submittedName>
</protein>
<organism evidence="2 3">
    <name type="scientific">Nicotiana sylvestris</name>
    <name type="common">Wood tobacco</name>
    <name type="synonym">South American tobacco</name>
    <dbReference type="NCBI Taxonomy" id="4096"/>
    <lineage>
        <taxon>Eukaryota</taxon>
        <taxon>Viridiplantae</taxon>
        <taxon>Streptophyta</taxon>
        <taxon>Embryophyta</taxon>
        <taxon>Tracheophyta</taxon>
        <taxon>Spermatophyta</taxon>
        <taxon>Magnoliopsida</taxon>
        <taxon>eudicotyledons</taxon>
        <taxon>Gunneridae</taxon>
        <taxon>Pentapetalae</taxon>
        <taxon>asterids</taxon>
        <taxon>lamiids</taxon>
        <taxon>Solanales</taxon>
        <taxon>Solanaceae</taxon>
        <taxon>Nicotianoideae</taxon>
        <taxon>Nicotianeae</taxon>
        <taxon>Nicotiana</taxon>
    </lineage>
</organism>
<reference evidence="2" key="1">
    <citation type="journal article" date="2013" name="Genome Biol.">
        <title>Reference genomes and transcriptomes of Nicotiana sylvestris and Nicotiana tomentosiformis.</title>
        <authorList>
            <person name="Sierro N."/>
            <person name="Battey J.N."/>
            <person name="Ouadi S."/>
            <person name="Bovet L."/>
            <person name="Goepfert S."/>
            <person name="Bakaher N."/>
            <person name="Peitsch M.C."/>
            <person name="Ivanov N.V."/>
        </authorList>
    </citation>
    <scope>NUCLEOTIDE SEQUENCE [LARGE SCALE GENOMIC DNA]</scope>
</reference>
<name>A0A1U7V1A2_NICSY</name>
<dbReference type="OrthoDB" id="1227106at2759"/>
<reference evidence="3" key="2">
    <citation type="submission" date="2025-08" db="UniProtKB">
        <authorList>
            <consortium name="RefSeq"/>
        </authorList>
    </citation>
    <scope>IDENTIFICATION</scope>
    <source>
        <tissue evidence="3">Leaf</tissue>
    </source>
</reference>
<dbReference type="PANTHER" id="PTHR33116:SF85">
    <property type="entry name" value="REVERSE TRANSCRIPTASE ZINC-BINDING DOMAIN-CONTAINING PROTEIN"/>
    <property type="match status" value="1"/>
</dbReference>
<sequence>KRLTPEERVDLENAFSEDEVRDAINSCAPDKSPGPDGFTMAFFQKSWDTIKHDVLAAINHFHQNCHMVKSFNASFIALIPKRKGAIELRDYRPISLIGIIYKIVATVLAERLKGVIGKLVSGHQNASIKGRQITDATLIANEVLDWKMRTREAGLLLKLDVEKAFDKLGWSYLFSILRQMGFRENGSSGLDTASLQSNDTLIFCGAEKSQVLHLNITLMLFEAMFGLHINMLKSVIYPVNSVPNLLELADIMGCNPGSFPTTYLGLPLGAKYKSTEIWNAVVEIQFEKKLATWQRQYISLGGRLTLINSVLDSIPTYFMALFPIPAKVQKQLDRIRRNFLWEGNNISHKIHLVKWTKVTLPKALGGLGVKDLALHNKSMLMKWHWRFNQDDAGLWKEVIITKYGRLNHWCTNRIRTPYGTGLWKSIHNLWGAFSNNIHFQIGDGATTKFWTEKWIGDSTLKEAFPNLFLIARNTESLVSHNREGNTWSPILRRNLQDWEVEDYIDLLKLLENRTINTQLKDKLKWGNSKDGTYSVKYGRQNCHPKSAASAGWP</sequence>
<dbReference type="Pfam" id="PF00078">
    <property type="entry name" value="RVT_1"/>
    <property type="match status" value="1"/>
</dbReference>
<feature type="non-terminal residue" evidence="3">
    <location>
        <position position="1"/>
    </location>
</feature>
<evidence type="ECO:0000313" key="3">
    <source>
        <dbReference type="RefSeq" id="XP_009760163.1"/>
    </source>
</evidence>
<evidence type="ECO:0000313" key="2">
    <source>
        <dbReference type="Proteomes" id="UP000189701"/>
    </source>
</evidence>
<dbReference type="SUPFAM" id="SSF56672">
    <property type="entry name" value="DNA/RNA polymerases"/>
    <property type="match status" value="1"/>
</dbReference>
<dbReference type="RefSeq" id="XP_009760163.1">
    <property type="nucleotide sequence ID" value="XM_009761861.1"/>
</dbReference>
<gene>
    <name evidence="3" type="primary">LOC104212559</name>
</gene>
<proteinExistence type="predicted"/>
<dbReference type="STRING" id="4096.A0A1U7V1A2"/>
<dbReference type="PANTHER" id="PTHR33116">
    <property type="entry name" value="REVERSE TRANSCRIPTASE ZINC-BINDING DOMAIN-CONTAINING PROTEIN-RELATED-RELATED"/>
    <property type="match status" value="1"/>
</dbReference>
<dbReference type="Proteomes" id="UP000189701">
    <property type="component" value="Unplaced"/>
</dbReference>
<dbReference type="InterPro" id="IPR043502">
    <property type="entry name" value="DNA/RNA_pol_sf"/>
</dbReference>
<dbReference type="AlphaFoldDB" id="A0A1U7V1A2"/>
<accession>A0A1U7V1A2</accession>
<keyword evidence="2" id="KW-1185">Reference proteome</keyword>